<accession>A0ABR3FH08</accession>
<dbReference type="Proteomes" id="UP001465976">
    <property type="component" value="Unassembled WGS sequence"/>
</dbReference>
<feature type="transmembrane region" description="Helical" evidence="7">
    <location>
        <begin position="36"/>
        <end position="59"/>
    </location>
</feature>
<evidence type="ECO:0000256" key="5">
    <source>
        <dbReference type="ARBA" id="ARBA00023136"/>
    </source>
</evidence>
<gene>
    <name evidence="8" type="ORF">V5O48_007582</name>
</gene>
<dbReference type="PANTHER" id="PTHR23513">
    <property type="entry name" value="INTEGRAL MEMBRANE EFFLUX PROTEIN-RELATED"/>
    <property type="match status" value="1"/>
</dbReference>
<proteinExistence type="predicted"/>
<evidence type="ECO:0000256" key="4">
    <source>
        <dbReference type="ARBA" id="ARBA00022989"/>
    </source>
</evidence>
<feature type="region of interest" description="Disordered" evidence="6">
    <location>
        <begin position="436"/>
        <end position="470"/>
    </location>
</feature>
<feature type="transmembrane region" description="Helical" evidence="7">
    <location>
        <begin position="151"/>
        <end position="171"/>
    </location>
</feature>
<comment type="subcellular location">
    <subcellularLocation>
        <location evidence="1">Cell membrane</location>
        <topology evidence="1">Multi-pass membrane protein</topology>
    </subcellularLocation>
</comment>
<keyword evidence="9" id="KW-1185">Reference proteome</keyword>
<feature type="compositionally biased region" description="Basic and acidic residues" evidence="6">
    <location>
        <begin position="436"/>
        <end position="460"/>
    </location>
</feature>
<dbReference type="EMBL" id="JBAHYK010000403">
    <property type="protein sequence ID" value="KAL0574381.1"/>
    <property type="molecule type" value="Genomic_DNA"/>
</dbReference>
<evidence type="ECO:0000313" key="9">
    <source>
        <dbReference type="Proteomes" id="UP001465976"/>
    </source>
</evidence>
<keyword evidence="2" id="KW-1003">Cell membrane</keyword>
<feature type="transmembrane region" description="Helical" evidence="7">
    <location>
        <begin position="85"/>
        <end position="103"/>
    </location>
</feature>
<reference evidence="8 9" key="1">
    <citation type="submission" date="2024-02" db="EMBL/GenBank/DDBJ databases">
        <title>A draft genome for the cacao thread blight pathogen Marasmius crinis-equi.</title>
        <authorList>
            <person name="Cohen S.P."/>
            <person name="Baruah I.K."/>
            <person name="Amoako-Attah I."/>
            <person name="Bukari Y."/>
            <person name="Meinhardt L.W."/>
            <person name="Bailey B.A."/>
        </authorList>
    </citation>
    <scope>NUCLEOTIDE SEQUENCE [LARGE SCALE GENOMIC DNA]</scope>
    <source>
        <strain evidence="8 9">GH-76</strain>
    </source>
</reference>
<dbReference type="InterPro" id="IPR036259">
    <property type="entry name" value="MFS_trans_sf"/>
</dbReference>
<evidence type="ECO:0000256" key="6">
    <source>
        <dbReference type="SAM" id="MobiDB-lite"/>
    </source>
</evidence>
<feature type="transmembrane region" description="Helical" evidence="7">
    <location>
        <begin position="362"/>
        <end position="385"/>
    </location>
</feature>
<name>A0ABR3FH08_9AGAR</name>
<feature type="compositionally biased region" description="Polar residues" evidence="6">
    <location>
        <begin position="461"/>
        <end position="470"/>
    </location>
</feature>
<dbReference type="PANTHER" id="PTHR23513:SF6">
    <property type="entry name" value="MAJOR FACILITATOR SUPERFAMILY ASSOCIATED DOMAIN-CONTAINING PROTEIN"/>
    <property type="match status" value="1"/>
</dbReference>
<evidence type="ECO:0000256" key="2">
    <source>
        <dbReference type="ARBA" id="ARBA00022475"/>
    </source>
</evidence>
<evidence type="ECO:0000256" key="1">
    <source>
        <dbReference type="ARBA" id="ARBA00004651"/>
    </source>
</evidence>
<keyword evidence="3 7" id="KW-0812">Transmembrane</keyword>
<comment type="caution">
    <text evidence="8">The sequence shown here is derived from an EMBL/GenBank/DDBJ whole genome shotgun (WGS) entry which is preliminary data.</text>
</comment>
<dbReference type="SUPFAM" id="SSF103473">
    <property type="entry name" value="MFS general substrate transporter"/>
    <property type="match status" value="1"/>
</dbReference>
<keyword evidence="5 7" id="KW-0472">Membrane</keyword>
<feature type="transmembrane region" description="Helical" evidence="7">
    <location>
        <begin position="321"/>
        <end position="342"/>
    </location>
</feature>
<sequence>MFYKFALKWYNGAFITLANERFGKDKYSKIGLLTGLNYAIVLSTAVFVFGLVSAILLVVDASTGGVMKFRTSDNKTRYGTWNPNGLFPIYVVSGVSYGTVELIRRVIPRDIVGGDASLLRRMDATVHILYEVAGTIGAFSSVSMIDKFGYNYSFFLSPVFFTFAAITWRFVDDTKTTSEPESLEAFERKKESTGYLSSVASGFYAFFKATYYGAFLVVSHRKFVWLISGYALALYGHRYLENGLAPIFAKQVLGTSSWSQIIVGGSNLGELFGACAVLLTTNIIRTPLPWLRIDALALNIVWVLPYFPVKRGNVADAWRIAGIFLPVSFGWAAGDVSLAAYIQSTLARIESSDSSVSALGAVMAFLYVLYIVLYSVLSTVLGKWVDKKIAGFSGDAAAAPARDALKYIGGVQFTILCVIVIASTFIPKGSLAFNPKDDDFNGERAQQSDKDSASDDELKTKNASLDQYVA</sequence>
<feature type="transmembrane region" description="Helical" evidence="7">
    <location>
        <begin position="405"/>
        <end position="426"/>
    </location>
</feature>
<evidence type="ECO:0000313" key="8">
    <source>
        <dbReference type="EMBL" id="KAL0574381.1"/>
    </source>
</evidence>
<organism evidence="8 9">
    <name type="scientific">Marasmius crinis-equi</name>
    <dbReference type="NCBI Taxonomy" id="585013"/>
    <lineage>
        <taxon>Eukaryota</taxon>
        <taxon>Fungi</taxon>
        <taxon>Dikarya</taxon>
        <taxon>Basidiomycota</taxon>
        <taxon>Agaricomycotina</taxon>
        <taxon>Agaricomycetes</taxon>
        <taxon>Agaricomycetidae</taxon>
        <taxon>Agaricales</taxon>
        <taxon>Marasmiineae</taxon>
        <taxon>Marasmiaceae</taxon>
        <taxon>Marasmius</taxon>
    </lineage>
</organism>
<evidence type="ECO:0000256" key="7">
    <source>
        <dbReference type="SAM" id="Phobius"/>
    </source>
</evidence>
<protein>
    <submittedName>
        <fullName evidence="8">Uncharacterized protein</fullName>
    </submittedName>
</protein>
<evidence type="ECO:0000256" key="3">
    <source>
        <dbReference type="ARBA" id="ARBA00022692"/>
    </source>
</evidence>
<feature type="transmembrane region" description="Helical" evidence="7">
    <location>
        <begin position="192"/>
        <end position="211"/>
    </location>
</feature>
<keyword evidence="4 7" id="KW-1133">Transmembrane helix</keyword>